<name>A0AAC9N3K7_9FLAO</name>
<accession>A0AAC9N3K7</accession>
<keyword evidence="3" id="KW-1185">Reference proteome</keyword>
<feature type="transmembrane region" description="Helical" evidence="1">
    <location>
        <begin position="6"/>
        <end position="26"/>
    </location>
</feature>
<evidence type="ECO:0000313" key="2">
    <source>
        <dbReference type="EMBL" id="AOW09040.1"/>
    </source>
</evidence>
<gene>
    <name evidence="2" type="ORF">EM308_05695</name>
</gene>
<keyword evidence="1" id="KW-0472">Membrane</keyword>
<evidence type="ECO:0000256" key="1">
    <source>
        <dbReference type="SAM" id="Phobius"/>
    </source>
</evidence>
<keyword evidence="1" id="KW-1133">Transmembrane helix</keyword>
<proteinExistence type="predicted"/>
<sequence length="105" mass="11726">MESKITFLLFVFLASCLVGNNLYVLVMSMVAQNKGNPYDCIADRRPFYMVNPLKAFIIEAKGIRASELIGPIPIDIGNLVPRNIFSVNKDIDFSVFLGNKTIVKL</sequence>
<dbReference type="AlphaFoldDB" id="A0AAC9N3K7"/>
<keyword evidence="1" id="KW-0812">Transmembrane</keyword>
<reference evidence="2 3" key="1">
    <citation type="submission" date="2016-10" db="EMBL/GenBank/DDBJ databases">
        <title>Flavobacterium gilvum sp. nov., isolated from stream water.</title>
        <authorList>
            <person name="Shin S.-K."/>
            <person name="Cho Y.-J."/>
            <person name="Yi H."/>
        </authorList>
    </citation>
    <scope>NUCLEOTIDE SEQUENCE [LARGE SCALE GENOMIC DNA]</scope>
    <source>
        <strain evidence="2 3">EM1308</strain>
    </source>
</reference>
<organism evidence="2 3">
    <name type="scientific">Flavobacterium gilvum</name>
    <dbReference type="NCBI Taxonomy" id="1492737"/>
    <lineage>
        <taxon>Bacteria</taxon>
        <taxon>Pseudomonadati</taxon>
        <taxon>Bacteroidota</taxon>
        <taxon>Flavobacteriia</taxon>
        <taxon>Flavobacteriales</taxon>
        <taxon>Flavobacteriaceae</taxon>
        <taxon>Flavobacterium</taxon>
    </lineage>
</organism>
<evidence type="ECO:0000313" key="3">
    <source>
        <dbReference type="Proteomes" id="UP000175968"/>
    </source>
</evidence>
<dbReference type="RefSeq" id="WP_035634236.1">
    <property type="nucleotide sequence ID" value="NZ_CP017479.1"/>
</dbReference>
<protein>
    <submittedName>
        <fullName evidence="2">Uncharacterized protein</fullName>
    </submittedName>
</protein>
<dbReference type="PROSITE" id="PS51257">
    <property type="entry name" value="PROKAR_LIPOPROTEIN"/>
    <property type="match status" value="1"/>
</dbReference>
<dbReference type="KEGG" id="fgl:EM308_05695"/>
<dbReference type="Proteomes" id="UP000175968">
    <property type="component" value="Chromosome"/>
</dbReference>
<dbReference type="EMBL" id="CP017479">
    <property type="protein sequence ID" value="AOW09040.1"/>
    <property type="molecule type" value="Genomic_DNA"/>
</dbReference>